<feature type="chain" id="PRO_5005466901" description="Outer membrane protein beta-barrel domain-containing protein" evidence="2">
    <location>
        <begin position="38"/>
        <end position="233"/>
    </location>
</feature>
<dbReference type="AlphaFoldDB" id="A0A0K1PZU1"/>
<evidence type="ECO:0000313" key="3">
    <source>
        <dbReference type="EMBL" id="AKU98901.1"/>
    </source>
</evidence>
<evidence type="ECO:0000256" key="1">
    <source>
        <dbReference type="SAM" id="MobiDB-lite"/>
    </source>
</evidence>
<evidence type="ECO:0000256" key="2">
    <source>
        <dbReference type="SAM" id="SignalP"/>
    </source>
</evidence>
<keyword evidence="4" id="KW-1185">Reference proteome</keyword>
<evidence type="ECO:0000313" key="4">
    <source>
        <dbReference type="Proteomes" id="UP000064967"/>
    </source>
</evidence>
<organism evidence="3 4">
    <name type="scientific">Labilithrix luteola</name>
    <dbReference type="NCBI Taxonomy" id="1391654"/>
    <lineage>
        <taxon>Bacteria</taxon>
        <taxon>Pseudomonadati</taxon>
        <taxon>Myxococcota</taxon>
        <taxon>Polyangia</taxon>
        <taxon>Polyangiales</taxon>
        <taxon>Labilitrichaceae</taxon>
        <taxon>Labilithrix</taxon>
    </lineage>
</organism>
<dbReference type="EMBL" id="CP012333">
    <property type="protein sequence ID" value="AKU98901.1"/>
    <property type="molecule type" value="Genomic_DNA"/>
</dbReference>
<keyword evidence="2" id="KW-0732">Signal</keyword>
<dbReference type="Proteomes" id="UP000064967">
    <property type="component" value="Chromosome"/>
</dbReference>
<feature type="signal peptide" evidence="2">
    <location>
        <begin position="1"/>
        <end position="37"/>
    </location>
</feature>
<evidence type="ECO:0008006" key="5">
    <source>
        <dbReference type="Google" id="ProtNLM"/>
    </source>
</evidence>
<sequence>MLAMLDLQFRHGSRFALALALVSTLGLTTLTARSAHAEEGAVTPLPVVPAASTSTQSSSEEERPASRAWSGFYGGPEAKVTALEGNAALLVGLQTGWVLGETLALGVAGYTTADSTHANEAADRLGRSAYVDLAYGGARVGGILGARSRLRLTYGVLAGGAVVRLTVPNAARDDQTTAVIEPDVSVEYDVTNNVRVVTGASYRLTTKPSFAETGALNMSGPAGSLAVRFGNFE</sequence>
<dbReference type="STRING" id="1391654.AKJ09_05565"/>
<reference evidence="3 4" key="1">
    <citation type="submission" date="2015-08" db="EMBL/GenBank/DDBJ databases">
        <authorList>
            <person name="Babu N.S."/>
            <person name="Beckwith C.J."/>
            <person name="Beseler K.G."/>
            <person name="Brison A."/>
            <person name="Carone J.V."/>
            <person name="Caskin T.P."/>
            <person name="Diamond M."/>
            <person name="Durham M.E."/>
            <person name="Foxe J.M."/>
            <person name="Go M."/>
            <person name="Henderson B.A."/>
            <person name="Jones I.B."/>
            <person name="McGettigan J.A."/>
            <person name="Micheletti S.J."/>
            <person name="Nasrallah M.E."/>
            <person name="Ortiz D."/>
            <person name="Piller C.R."/>
            <person name="Privatt S.R."/>
            <person name="Schneider S.L."/>
            <person name="Sharp S."/>
            <person name="Smith T.C."/>
            <person name="Stanton J.D."/>
            <person name="Ullery H.E."/>
            <person name="Wilson R.J."/>
            <person name="Serrano M.G."/>
            <person name="Buck G."/>
            <person name="Lee V."/>
            <person name="Wang Y."/>
            <person name="Carvalho R."/>
            <person name="Voegtly L."/>
            <person name="Shi R."/>
            <person name="Duckworth R."/>
            <person name="Johnson A."/>
            <person name="Loviza R."/>
            <person name="Walstead R."/>
            <person name="Shah Z."/>
            <person name="Kiflezghi M."/>
            <person name="Wade K."/>
            <person name="Ball S.L."/>
            <person name="Bradley K.W."/>
            <person name="Asai D.J."/>
            <person name="Bowman C.A."/>
            <person name="Russell D.A."/>
            <person name="Pope W.H."/>
            <person name="Jacobs-Sera D."/>
            <person name="Hendrix R.W."/>
            <person name="Hatfull G.F."/>
        </authorList>
    </citation>
    <scope>NUCLEOTIDE SEQUENCE [LARGE SCALE GENOMIC DNA]</scope>
    <source>
        <strain evidence="3 4">DSM 27648</strain>
    </source>
</reference>
<dbReference type="KEGG" id="llu:AKJ09_05565"/>
<accession>A0A0K1PZU1</accession>
<name>A0A0K1PZU1_9BACT</name>
<protein>
    <recommendedName>
        <fullName evidence="5">Outer membrane protein beta-barrel domain-containing protein</fullName>
    </recommendedName>
</protein>
<feature type="region of interest" description="Disordered" evidence="1">
    <location>
        <begin position="43"/>
        <end position="68"/>
    </location>
</feature>
<proteinExistence type="predicted"/>
<gene>
    <name evidence="3" type="ORF">AKJ09_05565</name>
</gene>